<organism evidence="2 3">
    <name type="scientific">Beggiatoa leptomitoformis</name>
    <dbReference type="NCBI Taxonomy" id="288004"/>
    <lineage>
        <taxon>Bacteria</taxon>
        <taxon>Pseudomonadati</taxon>
        <taxon>Pseudomonadota</taxon>
        <taxon>Gammaproteobacteria</taxon>
        <taxon>Thiotrichales</taxon>
        <taxon>Thiotrichaceae</taxon>
        <taxon>Beggiatoa</taxon>
    </lineage>
</organism>
<feature type="transmembrane region" description="Helical" evidence="1">
    <location>
        <begin position="53"/>
        <end position="73"/>
    </location>
</feature>
<feature type="transmembrane region" description="Helical" evidence="1">
    <location>
        <begin position="85"/>
        <end position="108"/>
    </location>
</feature>
<sequence length="675" mass="76997">MKKNIQVLAYLIVFVTLLISGIVLVFNTTQPIEKISFMRQIASAVFDSSGQRFAHQIALITLLLSSLLGMVLLRSARICQILHLFAHNVNNPTLLGVFIAIACIPSLLLRTTTLPLFIIIGAVVGSGLFVFMFTRLIQAKITYLGQIGIISLFIFFFVVLGMFYTPTYPTVIDFVYSLSHYEVIFLGDSSRLASGQILFETVKNYYGILVPSFLAAIQYDMGYFFDFGQYIKIVQFSQLLFLALALINFYLWKPNNFIFLLFTVLFVACYHLSTNNIAMHIIFPNHSGLRYLGFPIAILFLLLSRTFSLSRTALLLGFVSGYLILLNPETAICIVVGYIVFFLSRLPAKPIYYLFIIVSLFISSLLLAIISFIGIFFVIFNYYPIPANLWDFLGISVDAAQNGYIGLPLYFDIVMFTIGFHSLWTVARLSLRWSYAFFSVRDSHKLAIAVILLVWFAYYMNRPDPLGLLGYLFLYTFLVADFFNLRFIQRFRKKGAFFLFSRPHIALLSFIFIPFISVNCVTTLALHKRSLLSNIQAEENTSPLGGILLPKALTPILEMKAHFLRQQTEKVLTLSLYNGFISILSKQYMPLPYSNVDTVVKGEKEHQQLSSYILAYHPKRIVFDALSDYEQHVLEKTEMPFASDYAVFYQSVTRLLVNQYHLVGEQAGWVVWEQN</sequence>
<feature type="transmembrane region" description="Helical" evidence="1">
    <location>
        <begin position="313"/>
        <end position="341"/>
    </location>
</feature>
<dbReference type="RefSeq" id="WP_062152925.1">
    <property type="nucleotide sequence ID" value="NZ_CP012373.2"/>
</dbReference>
<keyword evidence="1" id="KW-0812">Transmembrane</keyword>
<dbReference type="AlphaFoldDB" id="A0A2N9YG61"/>
<reference evidence="3" key="1">
    <citation type="submission" date="2016-12" db="EMBL/GenBank/DDBJ databases">
        <title>Complete Genome Sequence of Beggiatoa leptomitiformis D-401.</title>
        <authorList>
            <person name="Fomenkov A."/>
            <person name="Vincze T."/>
            <person name="Grabovich M."/>
            <person name="Anton B.P."/>
            <person name="Dubinina G."/>
            <person name="Orlova M."/>
            <person name="Belousova E."/>
            <person name="Roberts R.J."/>
        </authorList>
    </citation>
    <scope>NUCLEOTIDE SEQUENCE [LARGE SCALE GENOMIC DNA]</scope>
    <source>
        <strain evidence="3">D-401</strain>
    </source>
</reference>
<feature type="transmembrane region" description="Helical" evidence="1">
    <location>
        <begin position="233"/>
        <end position="251"/>
    </location>
</feature>
<feature type="transmembrane region" description="Helical" evidence="1">
    <location>
        <begin position="7"/>
        <end position="26"/>
    </location>
</feature>
<evidence type="ECO:0000313" key="3">
    <source>
        <dbReference type="Proteomes" id="UP000234271"/>
    </source>
</evidence>
<feature type="transmembrane region" description="Helical" evidence="1">
    <location>
        <begin position="204"/>
        <end position="221"/>
    </location>
</feature>
<feature type="transmembrane region" description="Helical" evidence="1">
    <location>
        <begin position="409"/>
        <end position="431"/>
    </location>
</feature>
<dbReference type="STRING" id="288004.AL038_11345"/>
<protein>
    <recommendedName>
        <fullName evidence="4">Glycosyltransferase RgtA/B/C/D-like domain-containing protein</fullName>
    </recommendedName>
</protein>
<feature type="transmembrane region" description="Helical" evidence="1">
    <location>
        <begin position="466"/>
        <end position="485"/>
    </location>
</feature>
<accession>A0A2N9YG61</accession>
<evidence type="ECO:0008006" key="4">
    <source>
        <dbReference type="Google" id="ProtNLM"/>
    </source>
</evidence>
<feature type="transmembrane region" description="Helical" evidence="1">
    <location>
        <begin position="353"/>
        <end position="383"/>
    </location>
</feature>
<keyword evidence="1" id="KW-0472">Membrane</keyword>
<dbReference type="EMBL" id="CP018889">
    <property type="protein sequence ID" value="AUI69502.1"/>
    <property type="molecule type" value="Genomic_DNA"/>
</dbReference>
<name>A0A2N9YG61_9GAMM</name>
<keyword evidence="1" id="KW-1133">Transmembrane helix</keyword>
<evidence type="ECO:0000313" key="2">
    <source>
        <dbReference type="EMBL" id="AUI69502.1"/>
    </source>
</evidence>
<keyword evidence="3" id="KW-1185">Reference proteome</keyword>
<dbReference type="Proteomes" id="UP000234271">
    <property type="component" value="Chromosome"/>
</dbReference>
<dbReference type="KEGG" id="blep:AL038_11345"/>
<feature type="transmembrane region" description="Helical" evidence="1">
    <location>
        <begin position="114"/>
        <end position="134"/>
    </location>
</feature>
<feature type="transmembrane region" description="Helical" evidence="1">
    <location>
        <begin position="289"/>
        <end position="307"/>
    </location>
</feature>
<feature type="transmembrane region" description="Helical" evidence="1">
    <location>
        <begin position="443"/>
        <end position="460"/>
    </location>
</feature>
<proteinExistence type="predicted"/>
<dbReference type="OrthoDB" id="7107744at2"/>
<feature type="transmembrane region" description="Helical" evidence="1">
    <location>
        <begin position="141"/>
        <end position="164"/>
    </location>
</feature>
<feature type="transmembrane region" description="Helical" evidence="1">
    <location>
        <begin position="505"/>
        <end position="526"/>
    </location>
</feature>
<feature type="transmembrane region" description="Helical" evidence="1">
    <location>
        <begin position="257"/>
        <end position="277"/>
    </location>
</feature>
<evidence type="ECO:0000256" key="1">
    <source>
        <dbReference type="SAM" id="Phobius"/>
    </source>
</evidence>
<gene>
    <name evidence="2" type="ORF">BLE401_12925</name>
</gene>